<name>A0A9P4S4H2_9PEZI</name>
<accession>A0A9P4S4H2</accession>
<feature type="transmembrane region" description="Helical" evidence="5">
    <location>
        <begin position="506"/>
        <end position="524"/>
    </location>
</feature>
<dbReference type="InterPro" id="IPR050562">
    <property type="entry name" value="FAD_mOase_fung"/>
</dbReference>
<proteinExistence type="inferred from homology"/>
<feature type="transmembrane region" description="Helical" evidence="5">
    <location>
        <begin position="531"/>
        <end position="552"/>
    </location>
</feature>
<evidence type="ECO:0000256" key="2">
    <source>
        <dbReference type="ARBA" id="ARBA00022630"/>
    </source>
</evidence>
<dbReference type="Proteomes" id="UP000799429">
    <property type="component" value="Unassembled WGS sequence"/>
</dbReference>
<feature type="domain" description="FAD-binding" evidence="6">
    <location>
        <begin position="12"/>
        <end position="319"/>
    </location>
</feature>
<evidence type="ECO:0000256" key="1">
    <source>
        <dbReference type="ARBA" id="ARBA00007992"/>
    </source>
</evidence>
<dbReference type="EMBL" id="MU006112">
    <property type="protein sequence ID" value="KAF2835087.1"/>
    <property type="molecule type" value="Genomic_DNA"/>
</dbReference>
<dbReference type="InterPro" id="IPR002938">
    <property type="entry name" value="FAD-bd"/>
</dbReference>
<keyword evidence="5" id="KW-0812">Transmembrane</keyword>
<keyword evidence="4" id="KW-0560">Oxidoreductase</keyword>
<evidence type="ECO:0000256" key="3">
    <source>
        <dbReference type="ARBA" id="ARBA00022827"/>
    </source>
</evidence>
<comment type="similarity">
    <text evidence="1">Belongs to the paxM FAD-dependent monooxygenase family.</text>
</comment>
<reference evidence="7" key="1">
    <citation type="journal article" date="2020" name="Stud. Mycol.">
        <title>101 Dothideomycetes genomes: a test case for predicting lifestyles and emergence of pathogens.</title>
        <authorList>
            <person name="Haridas S."/>
            <person name="Albert R."/>
            <person name="Binder M."/>
            <person name="Bloem J."/>
            <person name="Labutti K."/>
            <person name="Salamov A."/>
            <person name="Andreopoulos B."/>
            <person name="Baker S."/>
            <person name="Barry K."/>
            <person name="Bills G."/>
            <person name="Bluhm B."/>
            <person name="Cannon C."/>
            <person name="Castanera R."/>
            <person name="Culley D."/>
            <person name="Daum C."/>
            <person name="Ezra D."/>
            <person name="Gonzalez J."/>
            <person name="Henrissat B."/>
            <person name="Kuo A."/>
            <person name="Liang C."/>
            <person name="Lipzen A."/>
            <person name="Lutzoni F."/>
            <person name="Magnuson J."/>
            <person name="Mondo S."/>
            <person name="Nolan M."/>
            <person name="Ohm R."/>
            <person name="Pangilinan J."/>
            <person name="Park H.-J."/>
            <person name="Ramirez L."/>
            <person name="Alfaro M."/>
            <person name="Sun H."/>
            <person name="Tritt A."/>
            <person name="Yoshinaga Y."/>
            <person name="Zwiers L.-H."/>
            <person name="Turgeon B."/>
            <person name="Goodwin S."/>
            <person name="Spatafora J."/>
            <person name="Crous P."/>
            <person name="Grigoriev I."/>
        </authorList>
    </citation>
    <scope>NUCLEOTIDE SEQUENCE</scope>
    <source>
        <strain evidence="7">CBS 101060</strain>
    </source>
</reference>
<evidence type="ECO:0000313" key="7">
    <source>
        <dbReference type="EMBL" id="KAF2835087.1"/>
    </source>
</evidence>
<keyword evidence="5" id="KW-0472">Membrane</keyword>
<keyword evidence="8" id="KW-1185">Reference proteome</keyword>
<keyword evidence="3" id="KW-0274">FAD</keyword>
<feature type="transmembrane region" description="Helical" evidence="5">
    <location>
        <begin position="616"/>
        <end position="633"/>
    </location>
</feature>
<dbReference type="Pfam" id="PF01494">
    <property type="entry name" value="FAD_binding_3"/>
    <property type="match status" value="1"/>
</dbReference>
<dbReference type="GO" id="GO:0071949">
    <property type="term" value="F:FAD binding"/>
    <property type="evidence" value="ECO:0007669"/>
    <property type="project" value="InterPro"/>
</dbReference>
<feature type="transmembrane region" description="Helical" evidence="5">
    <location>
        <begin position="707"/>
        <end position="727"/>
    </location>
</feature>
<protein>
    <submittedName>
        <fullName evidence="7">FAD/NAD(P)-binding domain-containing protein</fullName>
    </submittedName>
</protein>
<evidence type="ECO:0000256" key="5">
    <source>
        <dbReference type="SAM" id="Phobius"/>
    </source>
</evidence>
<dbReference type="AlphaFoldDB" id="A0A9P4S4H2"/>
<comment type="caution">
    <text evidence="7">The sequence shown here is derived from an EMBL/GenBank/DDBJ whole genome shotgun (WGS) entry which is preliminary data.</text>
</comment>
<dbReference type="SUPFAM" id="SSF51905">
    <property type="entry name" value="FAD/NAD(P)-binding domain"/>
    <property type="match status" value="1"/>
</dbReference>
<dbReference type="Gene3D" id="3.50.50.60">
    <property type="entry name" value="FAD/NAD(P)-binding domain"/>
    <property type="match status" value="1"/>
</dbReference>
<sequence length="803" mass="89817">MEQSANSSVFRIIICGGGIAGLTLANALQHASIDYILLEGRSEIAPQLGASIGMAPNGSRILDQLGCYDDILAHVAPLTNHAGHNERGDVIHPRNDTPSMLGIRHGYEGAFLDRQLVLQALHKHVRERNRIYCNKKVTHVDHLLDGITVYCTDGTSYHGSIVVGADGVRSKIREEMWRMADEQEPGAIPLKDRVALTTEFKCLFGFSTPVKQVEEGMYDVVYAQGKSLMFIAGKGKTYFFLFEQMDRVYSVDEIPRFTKSDAKAFAEKHGNLGLFPNRSVTFSDVWRNRQFYTLTATEEANFERWTWGRFVCAGDSAHKDRTFNPSSSDITNTLQGYQRAVSTRTEAQAKYAHSVARLQALSGTAERITIKYFIPIAADLVLDMQTDSFVNAGKLDYLPPPARSLSCTVPYNESQGIGNKESIWRRALFALPLLALAVLCTDRMNQAAAVGFPTVNEQIQTGFISENGKTIQIPDSLFGWKWLDDIWRPIVVFFGVWICEIDPKGWWQMLVFIADFGVVYAIMLTESVRRANVLTLVQFPILIALPGQLLGIGKLGPIYFYTHYLTSQPANYIASDQRLTNLKYTRSILPTLLCFFTPHYLSHFHPSFSSRLTSSAWWQLFPLFVPVLQIAIARSGLSPDTVGQDRKTAPRRDVPWLFVTVGACVVSSALTWLSTLFLAPFSMAQIFVPYWREPETHSWAENCTATVQWDYIFLFAAAALWIVYLFYDLRRAGMVQAGWGTLVVRAVVVGLLAGPGAMLGVAWLGREWVLVRRRHKDAVLVGWGEEKGVGDLKGNADGMMKKT</sequence>
<dbReference type="PANTHER" id="PTHR47356">
    <property type="entry name" value="FAD-DEPENDENT MONOOXYGENASE ASQG-RELATED"/>
    <property type="match status" value="1"/>
</dbReference>
<organism evidence="7 8">
    <name type="scientific">Patellaria atrata CBS 101060</name>
    <dbReference type="NCBI Taxonomy" id="1346257"/>
    <lineage>
        <taxon>Eukaryota</taxon>
        <taxon>Fungi</taxon>
        <taxon>Dikarya</taxon>
        <taxon>Ascomycota</taxon>
        <taxon>Pezizomycotina</taxon>
        <taxon>Dothideomycetes</taxon>
        <taxon>Dothideomycetes incertae sedis</taxon>
        <taxon>Patellariales</taxon>
        <taxon>Patellariaceae</taxon>
        <taxon>Patellaria</taxon>
    </lineage>
</organism>
<evidence type="ECO:0000259" key="6">
    <source>
        <dbReference type="Pfam" id="PF01494"/>
    </source>
</evidence>
<dbReference type="OrthoDB" id="2431938at2759"/>
<keyword evidence="5" id="KW-1133">Transmembrane helix</keyword>
<dbReference type="GO" id="GO:0004497">
    <property type="term" value="F:monooxygenase activity"/>
    <property type="evidence" value="ECO:0007669"/>
    <property type="project" value="InterPro"/>
</dbReference>
<feature type="transmembrane region" description="Helical" evidence="5">
    <location>
        <begin position="739"/>
        <end position="764"/>
    </location>
</feature>
<dbReference type="PANTHER" id="PTHR47356:SF2">
    <property type="entry name" value="FAD-BINDING DOMAIN-CONTAINING PROTEIN-RELATED"/>
    <property type="match status" value="1"/>
</dbReference>
<dbReference type="InterPro" id="IPR036188">
    <property type="entry name" value="FAD/NAD-bd_sf"/>
</dbReference>
<evidence type="ECO:0000256" key="4">
    <source>
        <dbReference type="ARBA" id="ARBA00023002"/>
    </source>
</evidence>
<evidence type="ECO:0000313" key="8">
    <source>
        <dbReference type="Proteomes" id="UP000799429"/>
    </source>
</evidence>
<dbReference type="PRINTS" id="PR00420">
    <property type="entry name" value="RNGMNOXGNASE"/>
</dbReference>
<gene>
    <name evidence="7" type="ORF">M501DRAFT_1027004</name>
</gene>
<keyword evidence="2" id="KW-0285">Flavoprotein</keyword>
<feature type="transmembrane region" description="Helical" evidence="5">
    <location>
        <begin position="654"/>
        <end position="687"/>
    </location>
</feature>